<dbReference type="InterPro" id="IPR036928">
    <property type="entry name" value="AS_sf"/>
</dbReference>
<dbReference type="Proteomes" id="UP001500547">
    <property type="component" value="Unassembled WGS sequence"/>
</dbReference>
<evidence type="ECO:0000259" key="1">
    <source>
        <dbReference type="Pfam" id="PF01425"/>
    </source>
</evidence>
<dbReference type="InterPro" id="IPR014085">
    <property type="entry name" value="Allophanate_hydrolase"/>
</dbReference>
<name>A0ABP9QWI0_9RHOO</name>
<comment type="caution">
    <text evidence="3">The sequence shown here is derived from an EMBL/GenBank/DDBJ whole genome shotgun (WGS) entry which is preliminary data.</text>
</comment>
<dbReference type="Pfam" id="PF21986">
    <property type="entry name" value="AH_C"/>
    <property type="match status" value="1"/>
</dbReference>
<dbReference type="GO" id="GO:0016787">
    <property type="term" value="F:hydrolase activity"/>
    <property type="evidence" value="ECO:0007669"/>
    <property type="project" value="UniProtKB-KW"/>
</dbReference>
<feature type="domain" description="Amidase" evidence="1">
    <location>
        <begin position="50"/>
        <end position="439"/>
    </location>
</feature>
<feature type="domain" description="Allophanate hydrolase C-terminal" evidence="2">
    <location>
        <begin position="477"/>
        <end position="600"/>
    </location>
</feature>
<dbReference type="PANTHER" id="PTHR11895">
    <property type="entry name" value="TRANSAMIDASE"/>
    <property type="match status" value="1"/>
</dbReference>
<dbReference type="EMBL" id="BAABLD010000010">
    <property type="protein sequence ID" value="GAA5168517.1"/>
    <property type="molecule type" value="Genomic_DNA"/>
</dbReference>
<sequence>MSLALPPLPESPDLSFSALRAAYAAGETVSARMQDLLDHIDTRVDPLAWIYRLPREDVMARARALDAADATQLPLFGIPFAVKDNIDVAGIPTTAACPEFSYIPKVSATVVQRLLDAGAILIGKTNLDQFATGLVGVRSPYGVPSSVFSREHVSGGSSSGSAVAVAAGAVSFSLGTDTAGSGRVPAAFNNIVGYKPTRGMLSGAGMVPACRSLDTVSVFALNCSDGWEVMSLAAGRDAADPLSRTALPVGLPKRLRIGVPRMDQREFFGDTTAEVAYAAALDRLAKMGELVEFDFAPFSETAALLYEGPWVAERLEATQQLLRDNPNAIEPAVRSIVEKGLRYSAVDAHRGYTHLATLRAKVAPTWAACDVIALPTAPTHYRIDAVRADPVRLNSHLGTYTNFANLLDLCALAVPSSMRPDGLPFGITFFAPAWHDAALAKLGDRYHRESALPCGGTPHALPSASSRFEWPAQPGSIRLAVVGAHLDGMPLNHELTERAGRLVRDCESAPQYRLYALPGTVPPKPGMQRVAEGGVALKLQVWELSAAAFGDFVSRIPAPLGIGSVVLDDGEVVKGFLCEAIALQGAQDISEFGGWRAYVASLTCT</sequence>
<dbReference type="Gene3D" id="1.20.58.1700">
    <property type="match status" value="1"/>
</dbReference>
<evidence type="ECO:0000313" key="4">
    <source>
        <dbReference type="Proteomes" id="UP001500547"/>
    </source>
</evidence>
<keyword evidence="3" id="KW-0378">Hydrolase</keyword>
<dbReference type="RefSeq" id="WP_345533773.1">
    <property type="nucleotide sequence ID" value="NZ_BAABLD010000010.1"/>
</dbReference>
<protein>
    <submittedName>
        <fullName evidence="3">Allophanate hydrolase</fullName>
    </submittedName>
</protein>
<dbReference type="Pfam" id="PF01425">
    <property type="entry name" value="Amidase"/>
    <property type="match status" value="1"/>
</dbReference>
<dbReference type="Gene3D" id="3.10.490.10">
    <property type="entry name" value="Gamma-glutamyl cyclotransferase-like"/>
    <property type="match status" value="1"/>
</dbReference>
<keyword evidence="4" id="KW-1185">Reference proteome</keyword>
<gene>
    <name evidence="3" type="primary">atzF</name>
    <name evidence="3" type="ORF">GCM10025770_28590</name>
</gene>
<dbReference type="PANTHER" id="PTHR11895:SF169">
    <property type="entry name" value="GLUTAMYL-TRNA(GLN) AMIDOTRANSFERASE"/>
    <property type="match status" value="1"/>
</dbReference>
<dbReference type="NCBIfam" id="NF006043">
    <property type="entry name" value="PRK08186.1"/>
    <property type="match status" value="1"/>
</dbReference>
<dbReference type="InterPro" id="IPR023631">
    <property type="entry name" value="Amidase_dom"/>
</dbReference>
<dbReference type="Gene3D" id="3.90.1300.10">
    <property type="entry name" value="Amidase signature (AS) domain"/>
    <property type="match status" value="1"/>
</dbReference>
<evidence type="ECO:0000313" key="3">
    <source>
        <dbReference type="EMBL" id="GAA5168517.1"/>
    </source>
</evidence>
<dbReference type="SUPFAM" id="SSF75304">
    <property type="entry name" value="Amidase signature (AS) enzymes"/>
    <property type="match status" value="1"/>
</dbReference>
<accession>A0ABP9QWI0</accession>
<evidence type="ECO:0000259" key="2">
    <source>
        <dbReference type="Pfam" id="PF21986"/>
    </source>
</evidence>
<dbReference type="InterPro" id="IPR000120">
    <property type="entry name" value="Amidase"/>
</dbReference>
<dbReference type="InterPro" id="IPR053844">
    <property type="entry name" value="AH_C"/>
</dbReference>
<dbReference type="NCBIfam" id="TIGR02713">
    <property type="entry name" value="allophanate_hyd"/>
    <property type="match status" value="1"/>
</dbReference>
<reference evidence="4" key="1">
    <citation type="journal article" date="2019" name="Int. J. Syst. Evol. Microbiol.">
        <title>The Global Catalogue of Microorganisms (GCM) 10K type strain sequencing project: providing services to taxonomists for standard genome sequencing and annotation.</title>
        <authorList>
            <consortium name="The Broad Institute Genomics Platform"/>
            <consortium name="The Broad Institute Genome Sequencing Center for Infectious Disease"/>
            <person name="Wu L."/>
            <person name="Ma J."/>
        </authorList>
    </citation>
    <scope>NUCLEOTIDE SEQUENCE [LARGE SCALE GENOMIC DNA]</scope>
    <source>
        <strain evidence="4">JCM 18715</strain>
    </source>
</reference>
<organism evidence="3 4">
    <name type="scientific">Viridibacterium curvum</name>
    <dbReference type="NCBI Taxonomy" id="1101404"/>
    <lineage>
        <taxon>Bacteria</taxon>
        <taxon>Pseudomonadati</taxon>
        <taxon>Pseudomonadota</taxon>
        <taxon>Betaproteobacteria</taxon>
        <taxon>Rhodocyclales</taxon>
        <taxon>Rhodocyclaceae</taxon>
        <taxon>Viridibacterium</taxon>
    </lineage>
</organism>
<proteinExistence type="predicted"/>